<feature type="compositionally biased region" description="Basic residues" evidence="1">
    <location>
        <begin position="63"/>
        <end position="72"/>
    </location>
</feature>
<feature type="region of interest" description="Disordered" evidence="1">
    <location>
        <begin position="1"/>
        <end position="72"/>
    </location>
</feature>
<name>A0ABM7YXA1_NOSCO</name>
<accession>A0ABM7YXA1</accession>
<dbReference type="Proteomes" id="UP001055453">
    <property type="component" value="Chromosome"/>
</dbReference>
<evidence type="ECO:0000313" key="2">
    <source>
        <dbReference type="EMBL" id="BDI15241.1"/>
    </source>
</evidence>
<feature type="compositionally biased region" description="Polar residues" evidence="1">
    <location>
        <begin position="32"/>
        <end position="44"/>
    </location>
</feature>
<reference evidence="2" key="1">
    <citation type="submission" date="2022-04" db="EMBL/GenBank/DDBJ databases">
        <title>Complete genome sequence of a cyanobacterium, Nostoc sp. SO-36, isolated in Antarctica.</title>
        <authorList>
            <person name="Kanesaki Y."/>
            <person name="Effendi D."/>
            <person name="Sakamoto T."/>
            <person name="Ohtani S."/>
            <person name="Awai K."/>
        </authorList>
    </citation>
    <scope>NUCLEOTIDE SEQUENCE</scope>
    <source>
        <strain evidence="2">SO-36</strain>
    </source>
</reference>
<proteinExistence type="predicted"/>
<evidence type="ECO:0000313" key="3">
    <source>
        <dbReference type="Proteomes" id="UP001055453"/>
    </source>
</evidence>
<organism evidence="2 3">
    <name type="scientific">Nostoc cf. commune SO-36</name>
    <dbReference type="NCBI Taxonomy" id="449208"/>
    <lineage>
        <taxon>Bacteria</taxon>
        <taxon>Bacillati</taxon>
        <taxon>Cyanobacteriota</taxon>
        <taxon>Cyanophyceae</taxon>
        <taxon>Nostocales</taxon>
        <taxon>Nostocaceae</taxon>
        <taxon>Nostoc</taxon>
    </lineage>
</organism>
<protein>
    <submittedName>
        <fullName evidence="2">Uncharacterized protein</fullName>
    </submittedName>
</protein>
<dbReference type="EMBL" id="AP025732">
    <property type="protein sequence ID" value="BDI15241.1"/>
    <property type="molecule type" value="Genomic_DNA"/>
</dbReference>
<feature type="compositionally biased region" description="Polar residues" evidence="1">
    <location>
        <begin position="15"/>
        <end position="24"/>
    </location>
</feature>
<sequence length="72" mass="7565">MAHLKKVMRAPLTKPKSNPASNAAGTAAQLKAGSSDTNKATTAETAKIDPTEKVNTSGENHKGHSCRQHNID</sequence>
<keyword evidence="3" id="KW-1185">Reference proteome</keyword>
<dbReference type="RefSeq" id="WP_251958679.1">
    <property type="nucleotide sequence ID" value="NZ_AP025732.1"/>
</dbReference>
<evidence type="ECO:0000256" key="1">
    <source>
        <dbReference type="SAM" id="MobiDB-lite"/>
    </source>
</evidence>
<gene>
    <name evidence="2" type="ORF">ANSO36C_10430</name>
</gene>